<gene>
    <name evidence="10" type="ORF">A2310_08885</name>
</gene>
<comment type="catalytic activity">
    <reaction evidence="1 8">
        <text>dTDP-alpha-D-glucose = dTDP-4-dehydro-6-deoxy-alpha-D-glucose + H2O</text>
        <dbReference type="Rhea" id="RHEA:17221"/>
        <dbReference type="ChEBI" id="CHEBI:15377"/>
        <dbReference type="ChEBI" id="CHEBI:57477"/>
        <dbReference type="ChEBI" id="CHEBI:57649"/>
        <dbReference type="EC" id="4.2.1.46"/>
    </reaction>
</comment>
<dbReference type="SUPFAM" id="SSF51735">
    <property type="entry name" value="NAD(P)-binding Rossmann-fold domains"/>
    <property type="match status" value="1"/>
</dbReference>
<evidence type="ECO:0000256" key="4">
    <source>
        <dbReference type="ARBA" id="ARBA00011990"/>
    </source>
</evidence>
<proteinExistence type="inferred from homology"/>
<dbReference type="InterPro" id="IPR005888">
    <property type="entry name" value="dTDP_Gluc_deHydtase"/>
</dbReference>
<evidence type="ECO:0000256" key="2">
    <source>
        <dbReference type="ARBA" id="ARBA00001911"/>
    </source>
</evidence>
<keyword evidence="6" id="KW-0520">NAD</keyword>
<feature type="domain" description="NAD(P)-binding" evidence="9">
    <location>
        <begin position="4"/>
        <end position="300"/>
    </location>
</feature>
<dbReference type="FunFam" id="3.40.50.720:FF:000304">
    <property type="entry name" value="UDP-glucose 4,6-dehydratase"/>
    <property type="match status" value="1"/>
</dbReference>
<name>A0A1F4SH44_UNCSA</name>
<accession>A0A1F4SH44</accession>
<evidence type="ECO:0000256" key="6">
    <source>
        <dbReference type="ARBA" id="ARBA00023027"/>
    </source>
</evidence>
<evidence type="ECO:0000256" key="3">
    <source>
        <dbReference type="ARBA" id="ARBA00008178"/>
    </source>
</evidence>
<evidence type="ECO:0000256" key="1">
    <source>
        <dbReference type="ARBA" id="ARBA00001539"/>
    </source>
</evidence>
<sequence length="319" mass="35903">MKILITGGAGFIGSNFIRYMLQKYPDYFIINFDKLTYAGNLENLSDVDKNPKYSFIQGDICDPVAVEKAVSGVDAIINFAAESHVDRSIVEAGSFVQTDVYGTYVLLEAVKKHKISKFLHISTDEVYGSIQTGSFTETSTLAPNSPYAASKAGGDLIVRAYFKTHGLPVLITRASNNYGPYQYPEKFIPLFITNALEGKELPLYGDGKNVRDWLHVDDHCSGIDIVFHKGKLGEVYNIGGGNERENIEIVDIILKELGKSKDIVKFVKDRLGHDRRYSLGIEKIKKELGWTPKADFDKALVETIRWYRDNEGWWKKLKN</sequence>
<dbReference type="GO" id="GO:0008460">
    <property type="term" value="F:dTDP-glucose 4,6-dehydratase activity"/>
    <property type="evidence" value="ECO:0007669"/>
    <property type="project" value="UniProtKB-EC"/>
</dbReference>
<dbReference type="InterPro" id="IPR036291">
    <property type="entry name" value="NAD(P)-bd_dom_sf"/>
</dbReference>
<evidence type="ECO:0000256" key="5">
    <source>
        <dbReference type="ARBA" id="ARBA00016977"/>
    </source>
</evidence>
<dbReference type="Proteomes" id="UP000178417">
    <property type="component" value="Unassembled WGS sequence"/>
</dbReference>
<protein>
    <recommendedName>
        <fullName evidence="5 8">dTDP-glucose 4,6-dehydratase</fullName>
        <ecNumber evidence="4 8">4.2.1.46</ecNumber>
    </recommendedName>
</protein>
<comment type="cofactor">
    <cofactor evidence="2 8">
        <name>NAD(+)</name>
        <dbReference type="ChEBI" id="CHEBI:57540"/>
    </cofactor>
</comment>
<dbReference type="InterPro" id="IPR016040">
    <property type="entry name" value="NAD(P)-bd_dom"/>
</dbReference>
<dbReference type="EC" id="4.2.1.46" evidence="4 8"/>
<dbReference type="Gene3D" id="3.90.25.10">
    <property type="entry name" value="UDP-galactose 4-epimerase, domain 1"/>
    <property type="match status" value="1"/>
</dbReference>
<evidence type="ECO:0000256" key="8">
    <source>
        <dbReference type="RuleBase" id="RU004473"/>
    </source>
</evidence>
<dbReference type="STRING" id="1802579.A2310_08885"/>
<dbReference type="EMBL" id="MEUB01000060">
    <property type="protein sequence ID" value="OGC19717.1"/>
    <property type="molecule type" value="Genomic_DNA"/>
</dbReference>
<evidence type="ECO:0000256" key="7">
    <source>
        <dbReference type="ARBA" id="ARBA00023239"/>
    </source>
</evidence>
<dbReference type="PANTHER" id="PTHR43000">
    <property type="entry name" value="DTDP-D-GLUCOSE 4,6-DEHYDRATASE-RELATED"/>
    <property type="match status" value="1"/>
</dbReference>
<dbReference type="Gene3D" id="3.40.50.720">
    <property type="entry name" value="NAD(P)-binding Rossmann-like Domain"/>
    <property type="match status" value="1"/>
</dbReference>
<dbReference type="AlphaFoldDB" id="A0A1F4SH44"/>
<evidence type="ECO:0000313" key="10">
    <source>
        <dbReference type="EMBL" id="OGC19717.1"/>
    </source>
</evidence>
<organism evidence="10 11">
    <name type="scientific">candidate division WOR-1 bacterium RIFOXYB2_FULL_37_13</name>
    <dbReference type="NCBI Taxonomy" id="1802579"/>
    <lineage>
        <taxon>Bacteria</taxon>
        <taxon>Bacillati</taxon>
        <taxon>Saganbacteria</taxon>
    </lineage>
</organism>
<dbReference type="NCBIfam" id="TIGR01181">
    <property type="entry name" value="dTDP_gluc_dehyt"/>
    <property type="match status" value="1"/>
</dbReference>
<comment type="caution">
    <text evidence="10">The sequence shown here is derived from an EMBL/GenBank/DDBJ whole genome shotgun (WGS) entry which is preliminary data.</text>
</comment>
<keyword evidence="7 8" id="KW-0456">Lyase</keyword>
<dbReference type="Pfam" id="PF16363">
    <property type="entry name" value="GDP_Man_Dehyd"/>
    <property type="match status" value="1"/>
</dbReference>
<comment type="similarity">
    <text evidence="3 8">Belongs to the NAD(P)-dependent epimerase/dehydratase family. dTDP-glucose dehydratase subfamily.</text>
</comment>
<dbReference type="GO" id="GO:0009225">
    <property type="term" value="P:nucleotide-sugar metabolic process"/>
    <property type="evidence" value="ECO:0007669"/>
    <property type="project" value="InterPro"/>
</dbReference>
<dbReference type="CDD" id="cd05246">
    <property type="entry name" value="dTDP_GD_SDR_e"/>
    <property type="match status" value="1"/>
</dbReference>
<reference evidence="10 11" key="1">
    <citation type="journal article" date="2016" name="Nat. Commun.">
        <title>Thousands of microbial genomes shed light on interconnected biogeochemical processes in an aquifer system.</title>
        <authorList>
            <person name="Anantharaman K."/>
            <person name="Brown C.T."/>
            <person name="Hug L.A."/>
            <person name="Sharon I."/>
            <person name="Castelle C.J."/>
            <person name="Probst A.J."/>
            <person name="Thomas B.C."/>
            <person name="Singh A."/>
            <person name="Wilkins M.J."/>
            <person name="Karaoz U."/>
            <person name="Brodie E.L."/>
            <person name="Williams K.H."/>
            <person name="Hubbard S.S."/>
            <person name="Banfield J.F."/>
        </authorList>
    </citation>
    <scope>NUCLEOTIDE SEQUENCE [LARGE SCALE GENOMIC DNA]</scope>
</reference>
<evidence type="ECO:0000313" key="11">
    <source>
        <dbReference type="Proteomes" id="UP000178417"/>
    </source>
</evidence>
<evidence type="ECO:0000259" key="9">
    <source>
        <dbReference type="Pfam" id="PF16363"/>
    </source>
</evidence>